<accession>A0A6G0X4K9</accession>
<keyword evidence="3" id="KW-1185">Reference proteome</keyword>
<dbReference type="PANTHER" id="PTHR14499">
    <property type="entry name" value="POTASSIUM CHANNEL TETRAMERIZATION DOMAIN-CONTAINING"/>
    <property type="match status" value="1"/>
</dbReference>
<dbReference type="EMBL" id="VJMJ01000103">
    <property type="protein sequence ID" value="KAF0734881.1"/>
    <property type="molecule type" value="Genomic_DNA"/>
</dbReference>
<sequence>MSSGNSSAQNVQPRTYSTQERCDEFERAASVVTVHVAALEKKMAQWKEIENQIQANIANSPNIITQDVGGTIFKTSKETLLRFEGSYFHALLGSGQWKPDTPNEAYFLDIDAAYFGRILRYLRTGELSFHGLCSLEREELKTTLEYLSITDPSESCRFWGPNLCALGLSEDLTTVTATHDGWRSVMGTLGAKSIQIVELGSRGEVYVGLARRDGFNPSNTHAYSCEYSICLKTGQLRRNGFVIVKSTVEFRSGDILTIVD</sequence>
<dbReference type="SMART" id="SM00225">
    <property type="entry name" value="BTB"/>
    <property type="match status" value="1"/>
</dbReference>
<reference evidence="2 3" key="1">
    <citation type="submission" date="2019-07" db="EMBL/GenBank/DDBJ databases">
        <title>Genomics analysis of Aphanomyces spp. identifies a new class of oomycete effector associated with host adaptation.</title>
        <authorList>
            <person name="Gaulin E."/>
        </authorList>
    </citation>
    <scope>NUCLEOTIDE SEQUENCE [LARGE SCALE GENOMIC DNA]</scope>
    <source>
        <strain evidence="2 3">ATCC 201684</strain>
    </source>
</reference>
<dbReference type="Gene3D" id="3.30.710.10">
    <property type="entry name" value="Potassium Channel Kv1.1, Chain A"/>
    <property type="match status" value="1"/>
</dbReference>
<dbReference type="PROSITE" id="PS50097">
    <property type="entry name" value="BTB"/>
    <property type="match status" value="1"/>
</dbReference>
<proteinExistence type="predicted"/>
<dbReference type="SUPFAM" id="SSF54695">
    <property type="entry name" value="POZ domain"/>
    <property type="match status" value="1"/>
</dbReference>
<dbReference type="InterPro" id="IPR011333">
    <property type="entry name" value="SKP1/BTB/POZ_sf"/>
</dbReference>
<dbReference type="Pfam" id="PF02214">
    <property type="entry name" value="BTB_2"/>
    <property type="match status" value="1"/>
</dbReference>
<name>A0A6G0X4K9_9STRA</name>
<evidence type="ECO:0000259" key="1">
    <source>
        <dbReference type="PROSITE" id="PS50097"/>
    </source>
</evidence>
<dbReference type="AlphaFoldDB" id="A0A6G0X4K9"/>
<evidence type="ECO:0000313" key="2">
    <source>
        <dbReference type="EMBL" id="KAF0734881.1"/>
    </source>
</evidence>
<organism evidence="2 3">
    <name type="scientific">Aphanomyces euteiches</name>
    <dbReference type="NCBI Taxonomy" id="100861"/>
    <lineage>
        <taxon>Eukaryota</taxon>
        <taxon>Sar</taxon>
        <taxon>Stramenopiles</taxon>
        <taxon>Oomycota</taxon>
        <taxon>Saprolegniomycetes</taxon>
        <taxon>Saprolegniales</taxon>
        <taxon>Verrucalvaceae</taxon>
        <taxon>Aphanomyces</taxon>
    </lineage>
</organism>
<dbReference type="VEuPathDB" id="FungiDB:AeMF1_020345"/>
<dbReference type="GO" id="GO:0051260">
    <property type="term" value="P:protein homooligomerization"/>
    <property type="evidence" value="ECO:0007669"/>
    <property type="project" value="InterPro"/>
</dbReference>
<protein>
    <recommendedName>
        <fullName evidence="1">BTB domain-containing protein</fullName>
    </recommendedName>
</protein>
<dbReference type="Proteomes" id="UP000481153">
    <property type="component" value="Unassembled WGS sequence"/>
</dbReference>
<comment type="caution">
    <text evidence="2">The sequence shown here is derived from an EMBL/GenBank/DDBJ whole genome shotgun (WGS) entry which is preliminary data.</text>
</comment>
<dbReference type="CDD" id="cd18316">
    <property type="entry name" value="BTB_POZ_KCTD-like"/>
    <property type="match status" value="1"/>
</dbReference>
<dbReference type="InterPro" id="IPR000210">
    <property type="entry name" value="BTB/POZ_dom"/>
</dbReference>
<evidence type="ECO:0000313" key="3">
    <source>
        <dbReference type="Proteomes" id="UP000481153"/>
    </source>
</evidence>
<feature type="domain" description="BTB" evidence="1">
    <location>
        <begin position="62"/>
        <end position="131"/>
    </location>
</feature>
<dbReference type="InterPro" id="IPR003131">
    <property type="entry name" value="T1-type_BTB"/>
</dbReference>
<dbReference type="PANTHER" id="PTHR14499:SF136">
    <property type="entry name" value="GH08630P"/>
    <property type="match status" value="1"/>
</dbReference>
<gene>
    <name evidence="2" type="ORF">Ae201684_008543</name>
</gene>